<name>A0A059F9L6_9PROT</name>
<evidence type="ECO:0000256" key="1">
    <source>
        <dbReference type="ARBA" id="ARBA00006484"/>
    </source>
</evidence>
<dbReference type="GO" id="GO:0016491">
    <property type="term" value="F:oxidoreductase activity"/>
    <property type="evidence" value="ECO:0007669"/>
    <property type="project" value="UniProtKB-KW"/>
</dbReference>
<dbReference type="InterPro" id="IPR002347">
    <property type="entry name" value="SDR_fam"/>
</dbReference>
<keyword evidence="3" id="KW-0472">Membrane</keyword>
<comment type="caution">
    <text evidence="4">The sequence shown here is derived from an EMBL/GenBank/DDBJ whole genome shotgun (WGS) entry which is preliminary data.</text>
</comment>
<dbReference type="SUPFAM" id="SSF51735">
    <property type="entry name" value="NAD(P)-binding Rossmann-fold domains"/>
    <property type="match status" value="1"/>
</dbReference>
<dbReference type="PRINTS" id="PR00081">
    <property type="entry name" value="GDHRDH"/>
</dbReference>
<gene>
    <name evidence="4" type="ORF">HJA_13655</name>
</gene>
<organism evidence="4 5">
    <name type="scientific">Hyphomonas jannaschiana VP2</name>
    <dbReference type="NCBI Taxonomy" id="1280952"/>
    <lineage>
        <taxon>Bacteria</taxon>
        <taxon>Pseudomonadati</taxon>
        <taxon>Pseudomonadota</taxon>
        <taxon>Alphaproteobacteria</taxon>
        <taxon>Hyphomonadales</taxon>
        <taxon>Hyphomonadaceae</taxon>
        <taxon>Hyphomonas</taxon>
    </lineage>
</organism>
<dbReference type="Pfam" id="PF00106">
    <property type="entry name" value="adh_short"/>
    <property type="match status" value="1"/>
</dbReference>
<dbReference type="GO" id="GO:0016020">
    <property type="term" value="C:membrane"/>
    <property type="evidence" value="ECO:0007669"/>
    <property type="project" value="TreeGrafter"/>
</dbReference>
<dbReference type="eggNOG" id="COG0300">
    <property type="taxonomic scope" value="Bacteria"/>
</dbReference>
<evidence type="ECO:0000313" key="5">
    <source>
        <dbReference type="Proteomes" id="UP000024816"/>
    </source>
</evidence>
<dbReference type="PANTHER" id="PTHR44196">
    <property type="entry name" value="DEHYDROGENASE/REDUCTASE SDR FAMILY MEMBER 7B"/>
    <property type="match status" value="1"/>
</dbReference>
<proteinExistence type="inferred from homology"/>
<evidence type="ECO:0000256" key="3">
    <source>
        <dbReference type="SAM" id="Phobius"/>
    </source>
</evidence>
<keyword evidence="3" id="KW-1133">Transmembrane helix</keyword>
<evidence type="ECO:0000256" key="2">
    <source>
        <dbReference type="ARBA" id="ARBA00023002"/>
    </source>
</evidence>
<feature type="transmembrane region" description="Helical" evidence="3">
    <location>
        <begin position="227"/>
        <end position="244"/>
    </location>
</feature>
<keyword evidence="3" id="KW-0812">Transmembrane</keyword>
<dbReference type="EMBL" id="ARYJ01000009">
    <property type="protein sequence ID" value="KCZ87251.1"/>
    <property type="molecule type" value="Genomic_DNA"/>
</dbReference>
<keyword evidence="2" id="KW-0560">Oxidoreductase</keyword>
<dbReference type="RefSeq" id="WP_035583310.1">
    <property type="nucleotide sequence ID" value="NZ_ARYJ01000009.1"/>
</dbReference>
<dbReference type="PATRIC" id="fig|1280952.3.peg.2733"/>
<dbReference type="AlphaFoldDB" id="A0A059F9L6"/>
<dbReference type="InterPro" id="IPR036291">
    <property type="entry name" value="NAD(P)-bd_dom_sf"/>
</dbReference>
<dbReference type="PANTHER" id="PTHR44196:SF3">
    <property type="entry name" value="SHORT CHAIN DEHYDROGENASE FAMILY PROTEIN"/>
    <property type="match status" value="1"/>
</dbReference>
<sequence>MTDTSRQKTVLVLGGRSDIGRAIAHSFAADGYAVALAARNAANLETDKSDISLRHNVPVSLHEFDVLDTGKMEAFIDSLGVLPDVVVSVVGLMGEQAENEKDTDLSARVMRSNYEGPALILGLFANRFEERGSGTLVGVSSVAGDRGRATNYIYGSAKAGFTAFLSGLRNRLARKGVHVVTVKPGFVRTQMTEGMKLPGPITADPEEVAQATVKAVRKGKNTVYTKPVWALIMLIITHIPEAIFKKMSI</sequence>
<dbReference type="OrthoDB" id="335726at2"/>
<dbReference type="NCBIfam" id="NF005489">
    <property type="entry name" value="PRK07102.1"/>
    <property type="match status" value="1"/>
</dbReference>
<comment type="similarity">
    <text evidence="1">Belongs to the short-chain dehydrogenases/reductases (SDR) family.</text>
</comment>
<keyword evidence="5" id="KW-1185">Reference proteome</keyword>
<dbReference type="Gene3D" id="3.40.50.720">
    <property type="entry name" value="NAD(P)-binding Rossmann-like Domain"/>
    <property type="match status" value="1"/>
</dbReference>
<dbReference type="STRING" id="1280952.HJA_13655"/>
<dbReference type="Proteomes" id="UP000024816">
    <property type="component" value="Unassembled WGS sequence"/>
</dbReference>
<accession>A0A059F9L6</accession>
<protein>
    <submittedName>
        <fullName evidence="4">Short chain dehydrogenase</fullName>
    </submittedName>
</protein>
<evidence type="ECO:0000313" key="4">
    <source>
        <dbReference type="EMBL" id="KCZ87251.1"/>
    </source>
</evidence>
<reference evidence="4 5" key="1">
    <citation type="journal article" date="2014" name="Antonie Van Leeuwenhoek">
        <title>Hyphomonas beringensis sp. nov. and Hyphomonas chukchiensis sp. nov., isolated from surface seawater of the Bering Sea and Chukchi Sea.</title>
        <authorList>
            <person name="Li C."/>
            <person name="Lai Q."/>
            <person name="Li G."/>
            <person name="Dong C."/>
            <person name="Wang J."/>
            <person name="Liao Y."/>
            <person name="Shao Z."/>
        </authorList>
    </citation>
    <scope>NUCLEOTIDE SEQUENCE [LARGE SCALE GENOMIC DNA]</scope>
    <source>
        <strain evidence="4 5">VP2</strain>
    </source>
</reference>